<organism evidence="2 3">
    <name type="scientific">Georhizobium profundi</name>
    <dbReference type="NCBI Taxonomy" id="2341112"/>
    <lineage>
        <taxon>Bacteria</taxon>
        <taxon>Pseudomonadati</taxon>
        <taxon>Pseudomonadota</taxon>
        <taxon>Alphaproteobacteria</taxon>
        <taxon>Hyphomicrobiales</taxon>
        <taxon>Rhizobiaceae</taxon>
        <taxon>Georhizobium</taxon>
    </lineage>
</organism>
<feature type="compositionally biased region" description="Polar residues" evidence="1">
    <location>
        <begin position="13"/>
        <end position="22"/>
    </location>
</feature>
<feature type="region of interest" description="Disordered" evidence="1">
    <location>
        <begin position="1"/>
        <end position="24"/>
    </location>
</feature>
<dbReference type="KEGG" id="abaw:D5400_12500"/>
<dbReference type="OrthoDB" id="8426160at2"/>
<dbReference type="Proteomes" id="UP000268192">
    <property type="component" value="Chromosome"/>
</dbReference>
<reference evidence="2 3" key="1">
    <citation type="submission" date="2018-09" db="EMBL/GenBank/DDBJ databases">
        <title>Marinorhizobium profundi gen. nov., sp. nov., isolated from a deep-sea sediment sample from the New Britain Trench and proposal of Marinorhizobiaceae fam. nov. in the order Rhizobiales of the class Alphaproteobacteria.</title>
        <authorList>
            <person name="Cao J."/>
        </authorList>
    </citation>
    <scope>NUCLEOTIDE SEQUENCE [LARGE SCALE GENOMIC DNA]</scope>
    <source>
        <strain evidence="2 3">WS11</strain>
    </source>
</reference>
<name>A0A3Q8XR97_9HYPH</name>
<protein>
    <submittedName>
        <fullName evidence="2">Uncharacterized protein</fullName>
    </submittedName>
</protein>
<gene>
    <name evidence="2" type="ORF">D5400_12500</name>
</gene>
<dbReference type="RefSeq" id="WP_126010302.1">
    <property type="nucleotide sequence ID" value="NZ_CP032509.1"/>
</dbReference>
<sequence length="88" mass="9506">MIRNQYRPAAQPQGRTPRQSCAPSCLTGMRERLIDRMADDMRVFAGSGVSVTVELLAGRTGASPALIARLAPVAAKRARRASVRSVVR</sequence>
<proteinExistence type="predicted"/>
<keyword evidence="3" id="KW-1185">Reference proteome</keyword>
<evidence type="ECO:0000313" key="2">
    <source>
        <dbReference type="EMBL" id="AZN71986.1"/>
    </source>
</evidence>
<accession>A0A3Q8XR97</accession>
<dbReference type="AlphaFoldDB" id="A0A3Q8XR97"/>
<dbReference type="EMBL" id="CP032509">
    <property type="protein sequence ID" value="AZN71986.1"/>
    <property type="molecule type" value="Genomic_DNA"/>
</dbReference>
<evidence type="ECO:0000256" key="1">
    <source>
        <dbReference type="SAM" id="MobiDB-lite"/>
    </source>
</evidence>
<evidence type="ECO:0000313" key="3">
    <source>
        <dbReference type="Proteomes" id="UP000268192"/>
    </source>
</evidence>